<keyword evidence="2" id="KW-1185">Reference proteome</keyword>
<accession>A0ABT3WH22</accession>
<evidence type="ECO:0000313" key="1">
    <source>
        <dbReference type="EMBL" id="MCX5618369.1"/>
    </source>
</evidence>
<sequence>MPFFPFKPATSHRNTPAFPQDALDTVFEHILLDDVPHPDTPLPDDVLPICDAAEIRNGYNLCWQLLERGVDRKAFRRLILKIALSGNANKDEQLAFKYARAKFKHMRFACANFTKQHRYPLLLHVVTIVMGNMQDAFKNHQRRATLMNGLILWVVLSPAYYWLISTPLTLWKEDDVAGVIAYQKKENAKLAKLIRTLNATTGHEFHTMRKIISRRVAFNDTLRTIRPSQALNQLSEYLATINGMMGDFHDGLIEKKLDGSQDYHRDRFQSPQGIPQRIRAFLARSPR</sequence>
<organism evidence="1 2">
    <name type="scientific">Bombella pluederhausensis</name>
    <dbReference type="NCBI Taxonomy" id="2967336"/>
    <lineage>
        <taxon>Bacteria</taxon>
        <taxon>Pseudomonadati</taxon>
        <taxon>Pseudomonadota</taxon>
        <taxon>Alphaproteobacteria</taxon>
        <taxon>Acetobacterales</taxon>
        <taxon>Acetobacteraceae</taxon>
        <taxon>Bombella</taxon>
    </lineage>
</organism>
<evidence type="ECO:0008006" key="3">
    <source>
        <dbReference type="Google" id="ProtNLM"/>
    </source>
</evidence>
<proteinExistence type="predicted"/>
<reference evidence="1" key="1">
    <citation type="submission" date="2022-07" db="EMBL/GenBank/DDBJ databases">
        <title>Bombella genomes.</title>
        <authorList>
            <person name="Harer L."/>
            <person name="Styblova S."/>
            <person name="Ehrmann M."/>
        </authorList>
    </citation>
    <scope>NUCLEOTIDE SEQUENCE</scope>
    <source>
        <strain evidence="1">TMW 2.2543</strain>
    </source>
</reference>
<comment type="caution">
    <text evidence="1">The sequence shown here is derived from an EMBL/GenBank/DDBJ whole genome shotgun (WGS) entry which is preliminary data.</text>
</comment>
<dbReference type="RefSeq" id="WP_266116881.1">
    <property type="nucleotide sequence ID" value="NZ_JANIDY010000003.1"/>
</dbReference>
<protein>
    <recommendedName>
        <fullName evidence="3">CHAD domain-containing protein</fullName>
    </recommendedName>
</protein>
<name>A0ABT3WH22_9PROT</name>
<dbReference type="Proteomes" id="UP001165576">
    <property type="component" value="Unassembled WGS sequence"/>
</dbReference>
<dbReference type="EMBL" id="JANIDY010000003">
    <property type="protein sequence ID" value="MCX5618369.1"/>
    <property type="molecule type" value="Genomic_DNA"/>
</dbReference>
<evidence type="ECO:0000313" key="2">
    <source>
        <dbReference type="Proteomes" id="UP001165576"/>
    </source>
</evidence>
<gene>
    <name evidence="1" type="ORF">NQF86_06780</name>
</gene>